<organism evidence="8 9">
    <name type="scientific">Cohnella phaseoli</name>
    <dbReference type="NCBI Taxonomy" id="456490"/>
    <lineage>
        <taxon>Bacteria</taxon>
        <taxon>Bacillati</taxon>
        <taxon>Bacillota</taxon>
        <taxon>Bacilli</taxon>
        <taxon>Bacillales</taxon>
        <taxon>Paenibacillaceae</taxon>
        <taxon>Cohnella</taxon>
    </lineage>
</organism>
<comment type="similarity">
    <text evidence="6">Belongs to the methyltransferase superfamily. RsmI family.</text>
</comment>
<dbReference type="NCBIfam" id="TIGR00096">
    <property type="entry name" value="16S rRNA (cytidine(1402)-2'-O)-methyltransferase"/>
    <property type="match status" value="1"/>
</dbReference>
<comment type="function">
    <text evidence="6">Catalyzes the 2'-O-methylation of the ribose of cytidine 1402 (C1402) in 16S rRNA.</text>
</comment>
<keyword evidence="5 6" id="KW-0949">S-adenosyl-L-methionine</keyword>
<sequence>MNEATTNRDGIDSGEAARASFAQATVQKSFAAREKPGTLYLVATPIGNLEDMTFRAIRTLKEVQLIAAEDTRQTRKLLTHFEIQNRLVSYHEHNREASGPELIRLLLEGQSIALVSDAGIPAISDPGADLARDAAAVGIPIVPIPGANAALSALIVSGLPTDRFLFVGFPPRDRKGVHKLLDSLQGESGTLILYESPHRLKKTVAAIAERWGGRKMAIVRELTKKHEEVVRGTVEACLAHVEQNAPLGECCILIEGTRSENGIRAGDDAEQVGLWWTSVTLGQHVAHYEAAGQSRKEAMKSTATDRGISKRDVYQALLEKNEDE</sequence>
<dbReference type="RefSeq" id="WP_116063265.1">
    <property type="nucleotide sequence ID" value="NZ_QRDZ01000022.1"/>
</dbReference>
<evidence type="ECO:0000313" key="9">
    <source>
        <dbReference type="Proteomes" id="UP000256977"/>
    </source>
</evidence>
<dbReference type="PANTHER" id="PTHR46111:SF1">
    <property type="entry name" value="RIBOSOMAL RNA SMALL SUBUNIT METHYLTRANSFERASE I"/>
    <property type="match status" value="1"/>
</dbReference>
<dbReference type="CDD" id="cd11648">
    <property type="entry name" value="RsmI"/>
    <property type="match status" value="1"/>
</dbReference>
<comment type="caution">
    <text evidence="8">The sequence shown here is derived from an EMBL/GenBank/DDBJ whole genome shotgun (WGS) entry which is preliminary data.</text>
</comment>
<dbReference type="SUPFAM" id="SSF53790">
    <property type="entry name" value="Tetrapyrrole methylase"/>
    <property type="match status" value="1"/>
</dbReference>
<dbReference type="GO" id="GO:0070677">
    <property type="term" value="F:rRNA (cytosine-2'-O-)-methyltransferase activity"/>
    <property type="evidence" value="ECO:0007669"/>
    <property type="project" value="UniProtKB-UniRule"/>
</dbReference>
<dbReference type="PROSITE" id="PS01296">
    <property type="entry name" value="RSMI"/>
    <property type="match status" value="1"/>
</dbReference>
<dbReference type="InterPro" id="IPR018063">
    <property type="entry name" value="SAM_MeTrfase_RsmI_CS"/>
</dbReference>
<evidence type="ECO:0000256" key="5">
    <source>
        <dbReference type="ARBA" id="ARBA00022691"/>
    </source>
</evidence>
<proteinExistence type="inferred from homology"/>
<name>A0A3D9IS71_9BACL</name>
<accession>A0A3D9IS71</accession>
<dbReference type="InterPro" id="IPR014777">
    <property type="entry name" value="4pyrrole_Mease_sub1"/>
</dbReference>
<reference evidence="8 9" key="1">
    <citation type="submission" date="2018-07" db="EMBL/GenBank/DDBJ databases">
        <title>Genomic Encyclopedia of Type Strains, Phase III (KMG-III): the genomes of soil and plant-associated and newly described type strains.</title>
        <authorList>
            <person name="Whitman W."/>
        </authorList>
    </citation>
    <scope>NUCLEOTIDE SEQUENCE [LARGE SCALE GENOMIC DNA]</scope>
    <source>
        <strain evidence="8 9">CECT 7287</strain>
    </source>
</reference>
<evidence type="ECO:0000259" key="7">
    <source>
        <dbReference type="Pfam" id="PF00590"/>
    </source>
</evidence>
<dbReference type="OrthoDB" id="9809084at2"/>
<dbReference type="Gene3D" id="3.30.950.10">
    <property type="entry name" value="Methyltransferase, Cobalt-precorrin-4 Transmethylase, Domain 2"/>
    <property type="match status" value="1"/>
</dbReference>
<protein>
    <recommendedName>
        <fullName evidence="6">Ribosomal RNA small subunit methyltransferase I</fullName>
        <ecNumber evidence="6">2.1.1.198</ecNumber>
    </recommendedName>
    <alternativeName>
        <fullName evidence="6">16S rRNA 2'-O-ribose C1402 methyltransferase</fullName>
    </alternativeName>
    <alternativeName>
        <fullName evidence="6">rRNA (cytidine-2'-O-)-methyltransferase RsmI</fullName>
    </alternativeName>
</protein>
<evidence type="ECO:0000256" key="3">
    <source>
        <dbReference type="ARBA" id="ARBA00022603"/>
    </source>
</evidence>
<dbReference type="EC" id="2.1.1.198" evidence="6"/>
<keyword evidence="2 6" id="KW-0698">rRNA processing</keyword>
<dbReference type="AlphaFoldDB" id="A0A3D9IS71"/>
<feature type="domain" description="Tetrapyrrole methylase" evidence="7">
    <location>
        <begin position="38"/>
        <end position="235"/>
    </location>
</feature>
<dbReference type="PANTHER" id="PTHR46111">
    <property type="entry name" value="RIBOSOMAL RNA SMALL SUBUNIT METHYLTRANSFERASE I"/>
    <property type="match status" value="1"/>
</dbReference>
<dbReference type="HAMAP" id="MF_01877">
    <property type="entry name" value="16SrRNA_methyltr_I"/>
    <property type="match status" value="1"/>
</dbReference>
<dbReference type="Pfam" id="PF00590">
    <property type="entry name" value="TP_methylase"/>
    <property type="match status" value="1"/>
</dbReference>
<dbReference type="FunFam" id="3.40.1010.10:FF:000002">
    <property type="entry name" value="Ribosomal RNA small subunit methyltransferase I"/>
    <property type="match status" value="1"/>
</dbReference>
<evidence type="ECO:0000256" key="6">
    <source>
        <dbReference type="HAMAP-Rule" id="MF_01877"/>
    </source>
</evidence>
<dbReference type="EMBL" id="QRDZ01000022">
    <property type="protein sequence ID" value="RED64535.1"/>
    <property type="molecule type" value="Genomic_DNA"/>
</dbReference>
<keyword evidence="9" id="KW-1185">Reference proteome</keyword>
<dbReference type="FunFam" id="3.30.950.10:FF:000002">
    <property type="entry name" value="Ribosomal RNA small subunit methyltransferase I"/>
    <property type="match status" value="1"/>
</dbReference>
<keyword evidence="1 6" id="KW-0963">Cytoplasm</keyword>
<comment type="subcellular location">
    <subcellularLocation>
        <location evidence="6">Cytoplasm</location>
    </subcellularLocation>
</comment>
<keyword evidence="3 6" id="KW-0489">Methyltransferase</keyword>
<dbReference type="Proteomes" id="UP000256977">
    <property type="component" value="Unassembled WGS sequence"/>
</dbReference>
<evidence type="ECO:0000256" key="4">
    <source>
        <dbReference type="ARBA" id="ARBA00022679"/>
    </source>
</evidence>
<dbReference type="PIRSF" id="PIRSF005917">
    <property type="entry name" value="MTase_YraL"/>
    <property type="match status" value="1"/>
</dbReference>
<dbReference type="InterPro" id="IPR014776">
    <property type="entry name" value="4pyrrole_Mease_sub2"/>
</dbReference>
<dbReference type="Gene3D" id="3.40.1010.10">
    <property type="entry name" value="Cobalt-precorrin-4 Transmethylase, Domain 1"/>
    <property type="match status" value="1"/>
</dbReference>
<dbReference type="InterPro" id="IPR000878">
    <property type="entry name" value="4pyrrol_Mease"/>
</dbReference>
<evidence type="ECO:0000256" key="1">
    <source>
        <dbReference type="ARBA" id="ARBA00022490"/>
    </source>
</evidence>
<dbReference type="InterPro" id="IPR035996">
    <property type="entry name" value="4pyrrol_Methylase_sf"/>
</dbReference>
<gene>
    <name evidence="6" type="primary">rsmI</name>
    <name evidence="8" type="ORF">DFP98_12288</name>
</gene>
<evidence type="ECO:0000313" key="8">
    <source>
        <dbReference type="EMBL" id="RED64535.1"/>
    </source>
</evidence>
<comment type="catalytic activity">
    <reaction evidence="6">
        <text>cytidine(1402) in 16S rRNA + S-adenosyl-L-methionine = 2'-O-methylcytidine(1402) in 16S rRNA + S-adenosyl-L-homocysteine + H(+)</text>
        <dbReference type="Rhea" id="RHEA:42924"/>
        <dbReference type="Rhea" id="RHEA-COMP:10285"/>
        <dbReference type="Rhea" id="RHEA-COMP:10286"/>
        <dbReference type="ChEBI" id="CHEBI:15378"/>
        <dbReference type="ChEBI" id="CHEBI:57856"/>
        <dbReference type="ChEBI" id="CHEBI:59789"/>
        <dbReference type="ChEBI" id="CHEBI:74495"/>
        <dbReference type="ChEBI" id="CHEBI:82748"/>
        <dbReference type="EC" id="2.1.1.198"/>
    </reaction>
</comment>
<evidence type="ECO:0000256" key="2">
    <source>
        <dbReference type="ARBA" id="ARBA00022552"/>
    </source>
</evidence>
<dbReference type="InterPro" id="IPR008189">
    <property type="entry name" value="rRNA_ssu_MeTfrase_I"/>
</dbReference>
<dbReference type="GO" id="GO:0005737">
    <property type="term" value="C:cytoplasm"/>
    <property type="evidence" value="ECO:0007669"/>
    <property type="project" value="UniProtKB-SubCell"/>
</dbReference>
<keyword evidence="4 6" id="KW-0808">Transferase</keyword>